<dbReference type="EMBL" id="CP138858">
    <property type="protein sequence ID" value="WPJ96554.1"/>
    <property type="molecule type" value="Genomic_DNA"/>
</dbReference>
<gene>
    <name evidence="1" type="ORF">SH580_02410</name>
</gene>
<keyword evidence="2" id="KW-1185">Reference proteome</keyword>
<evidence type="ECO:0000313" key="1">
    <source>
        <dbReference type="EMBL" id="WPJ96554.1"/>
    </source>
</evidence>
<accession>A0ABZ0RK30</accession>
<dbReference type="Proteomes" id="UP001324993">
    <property type="component" value="Chromosome"/>
</dbReference>
<proteinExistence type="predicted"/>
<organism evidence="1 2">
    <name type="scientific">Coraliomargarita algicola</name>
    <dbReference type="NCBI Taxonomy" id="3092156"/>
    <lineage>
        <taxon>Bacteria</taxon>
        <taxon>Pseudomonadati</taxon>
        <taxon>Verrucomicrobiota</taxon>
        <taxon>Opitutia</taxon>
        <taxon>Puniceicoccales</taxon>
        <taxon>Coraliomargaritaceae</taxon>
        <taxon>Coraliomargarita</taxon>
    </lineage>
</organism>
<protein>
    <submittedName>
        <fullName evidence="1">Uncharacterized protein</fullName>
    </submittedName>
</protein>
<name>A0ABZ0RK30_9BACT</name>
<sequence>MEIYKRVEQVIGWANAKVIDERLQVEIEFVSEPTSSLKFRRELETEIEAMTIFLGLDSGVWALNFGK</sequence>
<evidence type="ECO:0000313" key="2">
    <source>
        <dbReference type="Proteomes" id="UP001324993"/>
    </source>
</evidence>
<dbReference type="RefSeq" id="WP_319833413.1">
    <property type="nucleotide sequence ID" value="NZ_CP138858.1"/>
</dbReference>
<reference evidence="1 2" key="1">
    <citation type="submission" date="2023-11" db="EMBL/GenBank/DDBJ databases">
        <title>Coraliomargarita sp. nov., isolated from marine algae.</title>
        <authorList>
            <person name="Lee J.K."/>
            <person name="Baek J.H."/>
            <person name="Kim J.M."/>
            <person name="Choi D.G."/>
            <person name="Jeon C.O."/>
        </authorList>
    </citation>
    <scope>NUCLEOTIDE SEQUENCE [LARGE SCALE GENOMIC DNA]</scope>
    <source>
        <strain evidence="1 2">J2-16</strain>
    </source>
</reference>